<evidence type="ECO:0000313" key="4">
    <source>
        <dbReference type="Proteomes" id="UP000503462"/>
    </source>
</evidence>
<gene>
    <name evidence="3" type="ORF">AMS68_003441</name>
</gene>
<dbReference type="AlphaFoldDB" id="A0A6H0XT61"/>
<dbReference type="InterPro" id="IPR038919">
    <property type="entry name" value="STB2/STB2"/>
</dbReference>
<protein>
    <recommendedName>
        <fullName evidence="2">STB6-like N-terminal domain-containing protein</fullName>
    </recommendedName>
</protein>
<feature type="region of interest" description="Disordered" evidence="1">
    <location>
        <begin position="29"/>
        <end position="59"/>
    </location>
</feature>
<evidence type="ECO:0000259" key="2">
    <source>
        <dbReference type="Pfam" id="PF25995"/>
    </source>
</evidence>
<feature type="region of interest" description="Disordered" evidence="1">
    <location>
        <begin position="432"/>
        <end position="497"/>
    </location>
</feature>
<feature type="compositionally biased region" description="Polar residues" evidence="1">
    <location>
        <begin position="29"/>
        <end position="51"/>
    </location>
</feature>
<evidence type="ECO:0000256" key="1">
    <source>
        <dbReference type="SAM" id="MobiDB-lite"/>
    </source>
</evidence>
<sequence>MAADNATTHQRARVPPLQTNFTHRYTASLIDSSQSSKRTGTPATTSQYNTPERTEGSKTDHQRFVLNDPVAFQYLELDKSTRVLARHQELQGYETYVIEQWATSRTHPTFVISSYTGDPSHSIFVDVLSVPSDETSWSPRLRVYFKALNQYNARRESTPLGTLMVSNLSSFPSILTVIPVPGGDIRRCRADFFVNEDLKRLGCSGRVGLTLAAPPANTIAKFHQLYHTSDKNKVYDSVIELVKLCQIALTLFDKLEPEYADGLLCDMTEHAISKWWNDIGAEHYGVEPHDGILGPTTVAALLGLLLGARNRLHSAGAPVSKDPFDIDAMKRGISYFQKQQRLERTRRLDRPTVHHLVKATAKAASHEGWTVPRAVKSTVAELSGRGGEMVSDIVGRRDRAGIAEIETTDYDRFVQLAFGERPRWLWQGKPLKKVKSPEDSRYSNSTLVSSQNDQHSGFSWTGKRADTSYTRASPDAAQIDEPRTPDGGSDGSDDDQRAGLRKRATDLKNEAMSGFGKIKDAVNLRSHHQRLQRGKGESPASPVSPPQPTARQAERDSSPGSPFSHPASPLSPTHESMLDFSLSAHAVSPESQGHGRQAARKRSLSPMESPDVVVSKTSSIQEQEEHDGNDAASDGRTLRIEGSMYEGIDLKQALPEGVETQHDIGPLLRRTISDSQGLAARHHTHEPDFYPRHLSFSLAEDSVLSWQRLHDSSSDSDADLTNRASYAQQALEAEEKKLLRQAINDARLEAVAWTQQQLAALQETVLSSDHDARDLDLAYETRLEHLQSLSSNIDILLKSEREHLDEGGKELETMAARLTYEIDGLKGRMDDVENIVDDFERGVVRVEERVSELENDDVNSRGWRCIVS</sequence>
<feature type="domain" description="STB6-like N-terminal" evidence="2">
    <location>
        <begin position="62"/>
        <end position="201"/>
    </location>
</feature>
<evidence type="ECO:0000313" key="3">
    <source>
        <dbReference type="EMBL" id="QIW97923.1"/>
    </source>
</evidence>
<organism evidence="3 4">
    <name type="scientific">Peltaster fructicola</name>
    <dbReference type="NCBI Taxonomy" id="286661"/>
    <lineage>
        <taxon>Eukaryota</taxon>
        <taxon>Fungi</taxon>
        <taxon>Dikarya</taxon>
        <taxon>Ascomycota</taxon>
        <taxon>Pezizomycotina</taxon>
        <taxon>Dothideomycetes</taxon>
        <taxon>Dothideomycetes incertae sedis</taxon>
        <taxon>Peltaster</taxon>
    </lineage>
</organism>
<name>A0A6H0XT61_9PEZI</name>
<reference evidence="3 4" key="1">
    <citation type="journal article" date="2016" name="Sci. Rep.">
        <title>Peltaster fructicola genome reveals evolution from an invasive phytopathogen to an ectophytic parasite.</title>
        <authorList>
            <person name="Xu C."/>
            <person name="Chen H."/>
            <person name="Gleason M.L."/>
            <person name="Xu J.R."/>
            <person name="Liu H."/>
            <person name="Zhang R."/>
            <person name="Sun G."/>
        </authorList>
    </citation>
    <scope>NUCLEOTIDE SEQUENCE [LARGE SCALE GENOMIC DNA]</scope>
    <source>
        <strain evidence="3 4">LNHT1506</strain>
    </source>
</reference>
<dbReference type="EMBL" id="CP051140">
    <property type="protein sequence ID" value="QIW97923.1"/>
    <property type="molecule type" value="Genomic_DNA"/>
</dbReference>
<feature type="region of interest" description="Disordered" evidence="1">
    <location>
        <begin position="518"/>
        <end position="636"/>
    </location>
</feature>
<dbReference type="Proteomes" id="UP000503462">
    <property type="component" value="Chromosome 2"/>
</dbReference>
<feature type="compositionally biased region" description="Polar residues" evidence="1">
    <location>
        <begin position="442"/>
        <end position="459"/>
    </location>
</feature>
<accession>A0A6H0XT61</accession>
<dbReference type="GO" id="GO:0070822">
    <property type="term" value="C:Sin3-type complex"/>
    <property type="evidence" value="ECO:0007669"/>
    <property type="project" value="TreeGrafter"/>
</dbReference>
<keyword evidence="4" id="KW-1185">Reference proteome</keyword>
<dbReference type="InterPro" id="IPR059025">
    <property type="entry name" value="STB6_N"/>
</dbReference>
<dbReference type="Pfam" id="PF25995">
    <property type="entry name" value="STB6_N"/>
    <property type="match status" value="1"/>
</dbReference>
<proteinExistence type="predicted"/>
<dbReference type="PANTHER" id="PTHR31011">
    <property type="entry name" value="PROTEIN STB2-RELATED"/>
    <property type="match status" value="1"/>
</dbReference>
<dbReference type="PANTHER" id="PTHR31011:SF2">
    <property type="entry name" value="PROTEIN STB2-RELATED"/>
    <property type="match status" value="1"/>
</dbReference>
<dbReference type="OrthoDB" id="19806at2759"/>